<dbReference type="GO" id="GO:0003841">
    <property type="term" value="F:1-acylglycerol-3-phosphate O-acyltransferase activity"/>
    <property type="evidence" value="ECO:0007669"/>
    <property type="project" value="UniProtKB-UniRule"/>
</dbReference>
<keyword evidence="4" id="KW-0594">Phospholipid biosynthesis</keyword>
<dbReference type="NCBIfam" id="TIGR00530">
    <property type="entry name" value="AGP_acyltrn"/>
    <property type="match status" value="1"/>
</dbReference>
<evidence type="ECO:0000256" key="1">
    <source>
        <dbReference type="ARBA" id="ARBA00008655"/>
    </source>
</evidence>
<dbReference type="GO" id="GO:0016020">
    <property type="term" value="C:membrane"/>
    <property type="evidence" value="ECO:0007669"/>
    <property type="project" value="InterPro"/>
</dbReference>
<comment type="catalytic activity">
    <reaction evidence="4">
        <text>a 1-acyl-sn-glycero-3-phosphate + an acyl-CoA = a 1,2-diacyl-sn-glycero-3-phosphate + CoA</text>
        <dbReference type="Rhea" id="RHEA:19709"/>
        <dbReference type="ChEBI" id="CHEBI:57287"/>
        <dbReference type="ChEBI" id="CHEBI:57970"/>
        <dbReference type="ChEBI" id="CHEBI:58342"/>
        <dbReference type="ChEBI" id="CHEBI:58608"/>
        <dbReference type="EC" id="2.3.1.51"/>
    </reaction>
</comment>
<dbReference type="InterPro" id="IPR002123">
    <property type="entry name" value="Plipid/glycerol_acylTrfase"/>
</dbReference>
<feature type="domain" description="Phospholipid/glycerol acyltransferase" evidence="5">
    <location>
        <begin position="72"/>
        <end position="190"/>
    </location>
</feature>
<keyword evidence="4" id="KW-1208">Phospholipid metabolism</keyword>
<organism evidence="6 7">
    <name type="scientific">Roseburia porci</name>
    <dbReference type="NCBI Taxonomy" id="2605790"/>
    <lineage>
        <taxon>Bacteria</taxon>
        <taxon>Bacillati</taxon>
        <taxon>Bacillota</taxon>
        <taxon>Clostridia</taxon>
        <taxon>Lachnospirales</taxon>
        <taxon>Lachnospiraceae</taxon>
        <taxon>Roseburia</taxon>
    </lineage>
</organism>
<proteinExistence type="inferred from homology"/>
<keyword evidence="2 4" id="KW-0808">Transferase</keyword>
<dbReference type="Proteomes" id="UP000474024">
    <property type="component" value="Unassembled WGS sequence"/>
</dbReference>
<evidence type="ECO:0000313" key="6">
    <source>
        <dbReference type="EMBL" id="MST75416.1"/>
    </source>
</evidence>
<evidence type="ECO:0000313" key="7">
    <source>
        <dbReference type="Proteomes" id="UP000474024"/>
    </source>
</evidence>
<keyword evidence="3 4" id="KW-0012">Acyltransferase</keyword>
<keyword evidence="4" id="KW-0443">Lipid metabolism</keyword>
<evidence type="ECO:0000259" key="5">
    <source>
        <dbReference type="SMART" id="SM00563"/>
    </source>
</evidence>
<accession>A0A6L5YTW0</accession>
<dbReference type="RefSeq" id="WP_154430385.1">
    <property type="nucleotide sequence ID" value="NZ_VUNI01000018.1"/>
</dbReference>
<dbReference type="SUPFAM" id="SSF69593">
    <property type="entry name" value="Glycerol-3-phosphate (1)-acyltransferase"/>
    <property type="match status" value="1"/>
</dbReference>
<dbReference type="AlphaFoldDB" id="A0A6L5YTW0"/>
<dbReference type="PANTHER" id="PTHR10434">
    <property type="entry name" value="1-ACYL-SN-GLYCEROL-3-PHOSPHATE ACYLTRANSFERASE"/>
    <property type="match status" value="1"/>
</dbReference>
<dbReference type="SMART" id="SM00563">
    <property type="entry name" value="PlsC"/>
    <property type="match status" value="1"/>
</dbReference>
<comment type="caution">
    <text evidence="6">The sequence shown here is derived from an EMBL/GenBank/DDBJ whole genome shotgun (WGS) entry which is preliminary data.</text>
</comment>
<comment type="domain">
    <text evidence="4">The HXXXXD motif is essential for acyltransferase activity and may constitute the binding site for the phosphate moiety of the glycerol-3-phosphate.</text>
</comment>
<dbReference type="PANTHER" id="PTHR10434:SF11">
    <property type="entry name" value="1-ACYL-SN-GLYCEROL-3-PHOSPHATE ACYLTRANSFERASE"/>
    <property type="match status" value="1"/>
</dbReference>
<dbReference type="Pfam" id="PF01553">
    <property type="entry name" value="Acyltransferase"/>
    <property type="match status" value="1"/>
</dbReference>
<sequence>MRTIITVIFVFLFLVIGLPVLGIEWIISKFNKKAADLSTLRIVQWGFKVVLFLSGTKLTVIGKENIPTDEPVLYIGNHRSIFDIVASYAQCPGLTGYISKNTIEKVPILRLFMKRIYCLFIDRDDMKQSMKVILTAIDYVKHGVSIGIYPEGTRNKDKSDSASVLPFKEGSFKIAQKTGCKIVPMAVTGTAEVFEDHFPWLHSQHVILQYGEPIDMKSLDKETQKKIGTYCQERVVEMLETHKAML</sequence>
<name>A0A6L5YTW0_9FIRM</name>
<protein>
    <recommendedName>
        <fullName evidence="4">1-acyl-sn-glycerol-3-phosphate acyltransferase</fullName>
        <ecNumber evidence="4">2.3.1.51</ecNumber>
    </recommendedName>
</protein>
<dbReference type="EMBL" id="VUNI01000018">
    <property type="protein sequence ID" value="MST75416.1"/>
    <property type="molecule type" value="Genomic_DNA"/>
</dbReference>
<reference evidence="6 7" key="1">
    <citation type="submission" date="2019-08" db="EMBL/GenBank/DDBJ databases">
        <title>In-depth cultivation of the pig gut microbiome towards novel bacterial diversity and tailored functional studies.</title>
        <authorList>
            <person name="Wylensek D."/>
            <person name="Hitch T.C.A."/>
            <person name="Clavel T."/>
        </authorList>
    </citation>
    <scope>NUCLEOTIDE SEQUENCE [LARGE SCALE GENOMIC DNA]</scope>
    <source>
        <strain evidence="6 7">MUC/MUC-530-WT-4D</strain>
    </source>
</reference>
<dbReference type="CDD" id="cd07989">
    <property type="entry name" value="LPLAT_AGPAT-like"/>
    <property type="match status" value="1"/>
</dbReference>
<comment type="similarity">
    <text evidence="1 4">Belongs to the 1-acyl-sn-glycerol-3-phosphate acyltransferase family.</text>
</comment>
<dbReference type="GO" id="GO:0006654">
    <property type="term" value="P:phosphatidic acid biosynthetic process"/>
    <property type="evidence" value="ECO:0007669"/>
    <property type="project" value="TreeGrafter"/>
</dbReference>
<gene>
    <name evidence="6" type="ORF">FYJ75_10370</name>
</gene>
<evidence type="ECO:0000256" key="2">
    <source>
        <dbReference type="ARBA" id="ARBA00022679"/>
    </source>
</evidence>
<keyword evidence="4" id="KW-0444">Lipid biosynthesis</keyword>
<dbReference type="InterPro" id="IPR004552">
    <property type="entry name" value="AGP_acyltrans"/>
</dbReference>
<dbReference type="EC" id="2.3.1.51" evidence="4"/>
<evidence type="ECO:0000256" key="4">
    <source>
        <dbReference type="RuleBase" id="RU361267"/>
    </source>
</evidence>
<evidence type="ECO:0000256" key="3">
    <source>
        <dbReference type="ARBA" id="ARBA00023315"/>
    </source>
</evidence>
<keyword evidence="7" id="KW-1185">Reference proteome</keyword>